<feature type="chain" id="PRO_5045159942" evidence="1">
    <location>
        <begin position="20"/>
        <end position="436"/>
    </location>
</feature>
<dbReference type="InterPro" id="IPR006059">
    <property type="entry name" value="SBP"/>
</dbReference>
<organism evidence="2 3">
    <name type="scientific">Deinococcus malanensis</name>
    <dbReference type="NCBI Taxonomy" id="1706855"/>
    <lineage>
        <taxon>Bacteria</taxon>
        <taxon>Thermotogati</taxon>
        <taxon>Deinococcota</taxon>
        <taxon>Deinococci</taxon>
        <taxon>Deinococcales</taxon>
        <taxon>Deinococcaceae</taxon>
        <taxon>Deinococcus</taxon>
    </lineage>
</organism>
<evidence type="ECO:0000256" key="1">
    <source>
        <dbReference type="SAM" id="SignalP"/>
    </source>
</evidence>
<dbReference type="Pfam" id="PF01547">
    <property type="entry name" value="SBP_bac_1"/>
    <property type="match status" value="1"/>
</dbReference>
<dbReference type="InterPro" id="IPR050490">
    <property type="entry name" value="Bact_solute-bd_prot1"/>
</dbReference>
<feature type="signal peptide" evidence="1">
    <location>
        <begin position="1"/>
        <end position="19"/>
    </location>
</feature>
<dbReference type="PANTHER" id="PTHR43649:SF14">
    <property type="entry name" value="BLR3389 PROTEIN"/>
    <property type="match status" value="1"/>
</dbReference>
<dbReference type="Gene3D" id="3.40.190.10">
    <property type="entry name" value="Periplasmic binding protein-like II"/>
    <property type="match status" value="1"/>
</dbReference>
<evidence type="ECO:0000313" key="2">
    <source>
        <dbReference type="EMBL" id="GGK16306.1"/>
    </source>
</evidence>
<reference evidence="3" key="1">
    <citation type="journal article" date="2019" name="Int. J. Syst. Evol. Microbiol.">
        <title>The Global Catalogue of Microorganisms (GCM) 10K type strain sequencing project: providing services to taxonomists for standard genome sequencing and annotation.</title>
        <authorList>
            <consortium name="The Broad Institute Genomics Platform"/>
            <consortium name="The Broad Institute Genome Sequencing Center for Infectious Disease"/>
            <person name="Wu L."/>
            <person name="Ma J."/>
        </authorList>
    </citation>
    <scope>NUCLEOTIDE SEQUENCE [LARGE SCALE GENOMIC DNA]</scope>
    <source>
        <strain evidence="3">JCM 30331</strain>
    </source>
</reference>
<sequence length="436" mass="47540">MKKALLALSALMLASGALAADPAFPKAPSGKVTLEVWSWVPGLDKTVQAFEKAYPNIDVRITNLGGGPQTYTKLRTALQAGSGAPDVAQIEYGFLPAFVDLGGLEDLSKYGANTYRKYFVPWTWGQVSPDGKAVYAIPQDTGPFSMVYRADLMKKYGVAVPKTWAEYEKAAEAVYKKSGGAVKFGNFYSTFAPWFMALAWADGAQFFRREGDGWVQNLNNASAKKVLNTWNRMIRKGHVGTLQAFTADYWNAAGAGKVVTNMEAAWGPGGYAGSLKNKSAGQWRVADLPQWKAGGPVRSGNWGGSSSVVTTQSKNKEAATLFALWLNLSQNAISQNWTNGGLFPASDAGLDLVILKDKTKNPSKFFGGQDISAVYARASRGVNVNFQWAPWFPFVNDNFNKQMDLMLKGRLSPDQALDAWQRESLAEAKKQGYTVR</sequence>
<dbReference type="SUPFAM" id="SSF53850">
    <property type="entry name" value="Periplasmic binding protein-like II"/>
    <property type="match status" value="1"/>
</dbReference>
<dbReference type="RefSeq" id="WP_189004611.1">
    <property type="nucleotide sequence ID" value="NZ_BMPP01000002.1"/>
</dbReference>
<protein>
    <submittedName>
        <fullName evidence="2">Sugar ABC transporter substrate-binding protein</fullName>
    </submittedName>
</protein>
<dbReference type="Proteomes" id="UP000647587">
    <property type="component" value="Unassembled WGS sequence"/>
</dbReference>
<evidence type="ECO:0000313" key="3">
    <source>
        <dbReference type="Proteomes" id="UP000647587"/>
    </source>
</evidence>
<comment type="caution">
    <text evidence="2">The sequence shown here is derived from an EMBL/GenBank/DDBJ whole genome shotgun (WGS) entry which is preliminary data.</text>
</comment>
<proteinExistence type="predicted"/>
<dbReference type="EMBL" id="BMPP01000002">
    <property type="protein sequence ID" value="GGK16306.1"/>
    <property type="molecule type" value="Genomic_DNA"/>
</dbReference>
<name>A0ABQ2EM14_9DEIO</name>
<keyword evidence="3" id="KW-1185">Reference proteome</keyword>
<dbReference type="PANTHER" id="PTHR43649">
    <property type="entry name" value="ARABINOSE-BINDING PROTEIN-RELATED"/>
    <property type="match status" value="1"/>
</dbReference>
<keyword evidence="1" id="KW-0732">Signal</keyword>
<accession>A0ABQ2EM14</accession>
<gene>
    <name evidence="2" type="ORF">GCM10008955_07140</name>
</gene>